<sequence>MIRHIAFYIEIEGEGKIINITRDIANVIEEKVNNDGSGDAVVIKGVGSDMVFVTLYRFFKRLGVKSPSIGIYTYQLL</sequence>
<organism evidence="1 2">
    <name type="scientific">Caviibacterium pharyngocola</name>
    <dbReference type="NCBI Taxonomy" id="28159"/>
    <lineage>
        <taxon>Bacteria</taxon>
        <taxon>Pseudomonadati</taxon>
        <taxon>Pseudomonadota</taxon>
        <taxon>Gammaproteobacteria</taxon>
        <taxon>Pasteurellales</taxon>
        <taxon>Pasteurellaceae</taxon>
        <taxon>Caviibacterium</taxon>
    </lineage>
</organism>
<protein>
    <submittedName>
        <fullName evidence="1">Uncharacterized protein</fullName>
    </submittedName>
</protein>
<evidence type="ECO:0000313" key="1">
    <source>
        <dbReference type="EMBL" id="PJG82767.1"/>
    </source>
</evidence>
<comment type="caution">
    <text evidence="1">The sequence shown here is derived from an EMBL/GenBank/DDBJ whole genome shotgun (WGS) entry which is preliminary data.</text>
</comment>
<name>A0A2M8RV56_9PAST</name>
<dbReference type="OrthoDB" id="9906847at2"/>
<gene>
    <name evidence="1" type="ORF">CVP04_07330</name>
</gene>
<dbReference type="EMBL" id="PHGZ01000014">
    <property type="protein sequence ID" value="PJG82767.1"/>
    <property type="molecule type" value="Genomic_DNA"/>
</dbReference>
<reference evidence="1 2" key="1">
    <citation type="submission" date="2017-11" db="EMBL/GenBank/DDBJ databases">
        <title>Reclassification of Bisgaard taxon 5 as Caviibacterium pharyngocola gen. nov., sp. nov.</title>
        <authorList>
            <person name="Christensen H."/>
        </authorList>
    </citation>
    <scope>NUCLEOTIDE SEQUENCE [LARGE SCALE GENOMIC DNA]</scope>
    <source>
        <strain evidence="1 2">7_3</strain>
    </source>
</reference>
<dbReference type="RefSeq" id="WP_100296866.1">
    <property type="nucleotide sequence ID" value="NZ_PHGZ01000014.1"/>
</dbReference>
<keyword evidence="2" id="KW-1185">Reference proteome</keyword>
<proteinExistence type="predicted"/>
<dbReference type="AlphaFoldDB" id="A0A2M8RV56"/>
<accession>A0A2M8RV56</accession>
<dbReference type="Proteomes" id="UP000230282">
    <property type="component" value="Unassembled WGS sequence"/>
</dbReference>
<evidence type="ECO:0000313" key="2">
    <source>
        <dbReference type="Proteomes" id="UP000230282"/>
    </source>
</evidence>